<accession>A0A8V5GA26</accession>
<dbReference type="InterPro" id="IPR028065">
    <property type="entry name" value="TERB2"/>
</dbReference>
<dbReference type="GO" id="GO:0007129">
    <property type="term" value="P:homologous chromosome pairing at meiosis"/>
    <property type="evidence" value="ECO:0007669"/>
    <property type="project" value="TreeGrafter"/>
</dbReference>
<accession>A0A8C6JDI9</accession>
<dbReference type="Proteomes" id="UP000694405">
    <property type="component" value="Chromosome 9"/>
</dbReference>
<dbReference type="Pfam" id="PF15101">
    <property type="entry name" value="TERB2"/>
    <property type="match status" value="2"/>
</dbReference>
<dbReference type="Ensembl" id="ENSMUNT00000012628.2">
    <property type="protein sequence ID" value="ENSMUNP00000010939.2"/>
    <property type="gene ID" value="ENSMUNG00000008581.2"/>
</dbReference>
<keyword evidence="2" id="KW-1185">Reference proteome</keyword>
<sequence length="183" mass="20435">MCFWGLSQVSLWKPAIFFSSRIHESLSYLEGRATVFHSSYLSAWANTSAGEKTSVALGHFVLPPACLQEEIRRQIGCFIWEQADDSLGSPACPVLTAVELLRVQVTPLPSCFLGEGAALRVLPLQQYLLQGVPFAGYASARDMRKYVGELHDFIPGTSGYEAYWVKQKINIFGDVKTRMKRKL</sequence>
<name>A0A8C6JDI9_MELUD</name>
<reference evidence="1" key="2">
    <citation type="submission" date="2025-08" db="UniProtKB">
        <authorList>
            <consortium name="Ensembl"/>
        </authorList>
    </citation>
    <scope>IDENTIFICATION</scope>
</reference>
<dbReference type="AlphaFoldDB" id="A0A8C6JDI9"/>
<reference evidence="1" key="1">
    <citation type="submission" date="2020-03" db="EMBL/GenBank/DDBJ databases">
        <title>Melopsittacus undulatus (budgerigar) genome, bMelUnd1, maternal haplotype with Z.</title>
        <authorList>
            <person name="Gedman G."/>
            <person name="Mountcastle J."/>
            <person name="Haase B."/>
            <person name="Formenti G."/>
            <person name="Wright T."/>
            <person name="Apodaca J."/>
            <person name="Pelan S."/>
            <person name="Chow W."/>
            <person name="Rhie A."/>
            <person name="Howe K."/>
            <person name="Fedrigo O."/>
            <person name="Jarvis E.D."/>
        </authorList>
    </citation>
    <scope>NUCLEOTIDE SEQUENCE [LARGE SCALE GENOMIC DNA]</scope>
</reference>
<protein>
    <submittedName>
        <fullName evidence="1">Uncharacterized protein</fullName>
    </submittedName>
</protein>
<organism evidence="1 2">
    <name type="scientific">Melopsittacus undulatus</name>
    <name type="common">Budgerigar</name>
    <name type="synonym">Psittacus undulatus</name>
    <dbReference type="NCBI Taxonomy" id="13146"/>
    <lineage>
        <taxon>Eukaryota</taxon>
        <taxon>Metazoa</taxon>
        <taxon>Chordata</taxon>
        <taxon>Craniata</taxon>
        <taxon>Vertebrata</taxon>
        <taxon>Euteleostomi</taxon>
        <taxon>Archelosauria</taxon>
        <taxon>Archosauria</taxon>
        <taxon>Dinosauria</taxon>
        <taxon>Saurischia</taxon>
        <taxon>Theropoda</taxon>
        <taxon>Coelurosauria</taxon>
        <taxon>Aves</taxon>
        <taxon>Neognathae</taxon>
        <taxon>Neoaves</taxon>
        <taxon>Telluraves</taxon>
        <taxon>Australaves</taxon>
        <taxon>Psittaciformes</taxon>
        <taxon>Psittaculidae</taxon>
        <taxon>Melopsittacus</taxon>
    </lineage>
</organism>
<evidence type="ECO:0000313" key="2">
    <source>
        <dbReference type="Proteomes" id="UP000694405"/>
    </source>
</evidence>
<proteinExistence type="predicted"/>
<dbReference type="PANTHER" id="PTHR35345">
    <property type="entry name" value="TELOMERE REPEATS-BINDING BOUQUET FORMATION PROTEIN 2"/>
    <property type="match status" value="1"/>
</dbReference>
<dbReference type="GO" id="GO:0005637">
    <property type="term" value="C:nuclear inner membrane"/>
    <property type="evidence" value="ECO:0007669"/>
    <property type="project" value="TreeGrafter"/>
</dbReference>
<dbReference type="GO" id="GO:0070197">
    <property type="term" value="P:meiotic attachment of telomere to nuclear envelope"/>
    <property type="evidence" value="ECO:0007669"/>
    <property type="project" value="TreeGrafter"/>
</dbReference>
<reference evidence="1" key="3">
    <citation type="submission" date="2025-09" db="UniProtKB">
        <authorList>
            <consortium name="Ensembl"/>
        </authorList>
    </citation>
    <scope>IDENTIFICATION</scope>
</reference>
<dbReference type="PANTHER" id="PTHR35345:SF1">
    <property type="entry name" value="TELOMERE REPEATS-BINDING BOUQUET FORMATION PROTEIN 2"/>
    <property type="match status" value="1"/>
</dbReference>
<evidence type="ECO:0000313" key="1">
    <source>
        <dbReference type="Ensembl" id="ENSMUNP00000010939.2"/>
    </source>
</evidence>